<feature type="chain" id="PRO_5046362225" description="Receptor L-domain domain-containing protein" evidence="6">
    <location>
        <begin position="20"/>
        <end position="401"/>
    </location>
</feature>
<dbReference type="Gene3D" id="3.80.10.10">
    <property type="entry name" value="Ribonuclease Inhibitor"/>
    <property type="match status" value="1"/>
</dbReference>
<keyword evidence="2" id="KW-0134">Cell wall</keyword>
<dbReference type="InterPro" id="IPR000494">
    <property type="entry name" value="Rcpt_L-dom"/>
</dbReference>
<dbReference type="PANTHER" id="PTHR31018:SF3">
    <property type="entry name" value="RECEPTOR PROTEIN-TYROSINE KINASE"/>
    <property type="match status" value="1"/>
</dbReference>
<feature type="signal peptide" evidence="6">
    <location>
        <begin position="1"/>
        <end position="19"/>
    </location>
</feature>
<evidence type="ECO:0000256" key="5">
    <source>
        <dbReference type="ARBA" id="ARBA00023180"/>
    </source>
</evidence>
<keyword evidence="9" id="KW-1185">Reference proteome</keyword>
<evidence type="ECO:0000313" key="8">
    <source>
        <dbReference type="EMBL" id="MFD2600749.1"/>
    </source>
</evidence>
<dbReference type="EMBL" id="JBHUMD010000003">
    <property type="protein sequence ID" value="MFD2600749.1"/>
    <property type="molecule type" value="Genomic_DNA"/>
</dbReference>
<feature type="domain" description="Receptor L-domain" evidence="7">
    <location>
        <begin position="281"/>
        <end position="370"/>
    </location>
</feature>
<reference evidence="9" key="1">
    <citation type="journal article" date="2019" name="Int. J. Syst. Evol. Microbiol.">
        <title>The Global Catalogue of Microorganisms (GCM) 10K type strain sequencing project: providing services to taxonomists for standard genome sequencing and annotation.</title>
        <authorList>
            <consortium name="The Broad Institute Genomics Platform"/>
            <consortium name="The Broad Institute Genome Sequencing Center for Infectious Disease"/>
            <person name="Wu L."/>
            <person name="Ma J."/>
        </authorList>
    </citation>
    <scope>NUCLEOTIDE SEQUENCE [LARGE SCALE GENOMIC DNA]</scope>
    <source>
        <strain evidence="9">KCTC 42107</strain>
    </source>
</reference>
<dbReference type="Gene3D" id="3.80.20.20">
    <property type="entry name" value="Receptor L-domain"/>
    <property type="match status" value="1"/>
</dbReference>
<dbReference type="PANTHER" id="PTHR31018">
    <property type="entry name" value="SPORULATION-SPECIFIC PROTEIN-RELATED"/>
    <property type="match status" value="1"/>
</dbReference>
<protein>
    <recommendedName>
        <fullName evidence="7">Receptor L-domain domain-containing protein</fullName>
    </recommendedName>
</protein>
<evidence type="ECO:0000256" key="4">
    <source>
        <dbReference type="ARBA" id="ARBA00022729"/>
    </source>
</evidence>
<evidence type="ECO:0000256" key="3">
    <source>
        <dbReference type="ARBA" id="ARBA00022525"/>
    </source>
</evidence>
<evidence type="ECO:0000256" key="1">
    <source>
        <dbReference type="ARBA" id="ARBA00004191"/>
    </source>
</evidence>
<evidence type="ECO:0000256" key="6">
    <source>
        <dbReference type="SAM" id="SignalP"/>
    </source>
</evidence>
<accession>A0ABW5NRQ8</accession>
<dbReference type="PROSITE" id="PS51257">
    <property type="entry name" value="PROKAR_LIPOPROTEIN"/>
    <property type="match status" value="1"/>
</dbReference>
<evidence type="ECO:0000259" key="7">
    <source>
        <dbReference type="Pfam" id="PF01030"/>
    </source>
</evidence>
<name>A0ABW5NRQ8_9FLAO</name>
<dbReference type="InterPro" id="IPR036941">
    <property type="entry name" value="Rcpt_L-dom_sf"/>
</dbReference>
<evidence type="ECO:0000313" key="9">
    <source>
        <dbReference type="Proteomes" id="UP001597480"/>
    </source>
</evidence>
<dbReference type="RefSeq" id="WP_379819427.1">
    <property type="nucleotide sequence ID" value="NZ_JBHUMD010000003.1"/>
</dbReference>
<keyword evidence="3" id="KW-0964">Secreted</keyword>
<dbReference type="InterPro" id="IPR032675">
    <property type="entry name" value="LRR_dom_sf"/>
</dbReference>
<keyword evidence="4 6" id="KW-0732">Signal</keyword>
<dbReference type="Pfam" id="PF01030">
    <property type="entry name" value="Recep_L_domain"/>
    <property type="match status" value="1"/>
</dbReference>
<sequence length="401" mass="43157">MRKLFICFFAAITALSCSDDDSFTMPTDPNEIVKLPCASSSVLKLVTQADVNYYAEKGYCSVAELIIGGELTDDNITDLTPLAGLYNVEGDVTIEAPYLESLEGLHNILNIRGDLTISRGGMKSLDGLRGLKTLGGDLTIDYSSSLENIAALNSMATREGVNITLYNNQALKTLGFNGVTTAGAVSIKYCGIQNLNSFQNLVAANEITIEGNELFTSLNGLSSITSLKKLSITQCPELTSIEGLENVTRFENLTISYTTKFNSLQPLHNATSIRVLDLTVNEALTSLEGLNGLKEASEIRLATNDMLTSISALANLETIKSQEGEGNAMLSIINNNSLVTLNGLENITDFVAQLYIVENDALKDFCAVQAIVDNAVYPESISISDNQYQPDFTQPGGCSMD</sequence>
<comment type="subcellular location">
    <subcellularLocation>
        <location evidence="1">Secreted</location>
        <location evidence="1">Cell wall</location>
    </subcellularLocation>
</comment>
<dbReference type="Proteomes" id="UP001597480">
    <property type="component" value="Unassembled WGS sequence"/>
</dbReference>
<keyword evidence="5" id="KW-0325">Glycoprotein</keyword>
<evidence type="ECO:0000256" key="2">
    <source>
        <dbReference type="ARBA" id="ARBA00022512"/>
    </source>
</evidence>
<proteinExistence type="predicted"/>
<dbReference type="SUPFAM" id="SSF52058">
    <property type="entry name" value="L domain-like"/>
    <property type="match status" value="2"/>
</dbReference>
<organism evidence="8 9">
    <name type="scientific">Flavobacterium suzhouense</name>
    <dbReference type="NCBI Taxonomy" id="1529638"/>
    <lineage>
        <taxon>Bacteria</taxon>
        <taxon>Pseudomonadati</taxon>
        <taxon>Bacteroidota</taxon>
        <taxon>Flavobacteriia</taxon>
        <taxon>Flavobacteriales</taxon>
        <taxon>Flavobacteriaceae</taxon>
        <taxon>Flavobacterium</taxon>
    </lineage>
</organism>
<dbReference type="InterPro" id="IPR051648">
    <property type="entry name" value="CWI-Assembly_Regulator"/>
</dbReference>
<comment type="caution">
    <text evidence="8">The sequence shown here is derived from an EMBL/GenBank/DDBJ whole genome shotgun (WGS) entry which is preliminary data.</text>
</comment>
<gene>
    <name evidence="8" type="ORF">ACFSR3_01660</name>
</gene>